<gene>
    <name evidence="1" type="ORF">QYM36_008116</name>
</gene>
<dbReference type="Proteomes" id="UP001187531">
    <property type="component" value="Unassembled WGS sequence"/>
</dbReference>
<dbReference type="AlphaFoldDB" id="A0AA88IU82"/>
<dbReference type="EMBL" id="JAVRJZ010000001">
    <property type="protein sequence ID" value="KAK2727522.1"/>
    <property type="molecule type" value="Genomic_DNA"/>
</dbReference>
<name>A0AA88IU82_ARTSF</name>
<organism evidence="1 2">
    <name type="scientific">Artemia franciscana</name>
    <name type="common">Brine shrimp</name>
    <name type="synonym">Artemia sanfranciscana</name>
    <dbReference type="NCBI Taxonomy" id="6661"/>
    <lineage>
        <taxon>Eukaryota</taxon>
        <taxon>Metazoa</taxon>
        <taxon>Ecdysozoa</taxon>
        <taxon>Arthropoda</taxon>
        <taxon>Crustacea</taxon>
        <taxon>Branchiopoda</taxon>
        <taxon>Anostraca</taxon>
        <taxon>Artemiidae</taxon>
        <taxon>Artemia</taxon>
    </lineage>
</organism>
<evidence type="ECO:0000313" key="2">
    <source>
        <dbReference type="Proteomes" id="UP001187531"/>
    </source>
</evidence>
<comment type="caution">
    <text evidence="1">The sequence shown here is derived from an EMBL/GenBank/DDBJ whole genome shotgun (WGS) entry which is preliminary data.</text>
</comment>
<keyword evidence="2" id="KW-1185">Reference proteome</keyword>
<accession>A0AA88IU82</accession>
<protein>
    <submittedName>
        <fullName evidence="1">Uncharacterized protein</fullName>
    </submittedName>
</protein>
<sequence>MEHREEEAINIKFGEDKEYYTGNVPYKKVQHGFKTTKERKTLGQEIALNFFEQSCHKLHIPIEAVRNIFMKLLAYHTRLYQEITVAIILDYVRKNEDRMATIIGIVKRLDLPASLNVSIGKQLKRLLKINKAVEQERSNTPETQIKEELIGTGFKFDPFAKSRLPITSAELEDLRHIYNSLYKFFSRTVVSSVVHLPHFTTAVALVSWDCYRGYYNVHGNSKIKPAWTQHFLENDLCVLDEVSLKPIKKWYGELQLILIQGLNKIPYIVKLDLDYATATFHYKDIVDYGRIEPKTEKYQHVCFECKKALKSGSQLNFACSISSCYFRKPSEERERKLLPVKAFSTELTESDLSESEWKQYRMEPGEALLRFAIEETLLTE</sequence>
<evidence type="ECO:0000313" key="1">
    <source>
        <dbReference type="EMBL" id="KAK2727522.1"/>
    </source>
</evidence>
<reference evidence="1" key="1">
    <citation type="submission" date="2023-07" db="EMBL/GenBank/DDBJ databases">
        <title>Chromosome-level genome assembly of Artemia franciscana.</title>
        <authorList>
            <person name="Jo E."/>
        </authorList>
    </citation>
    <scope>NUCLEOTIDE SEQUENCE</scope>
    <source>
        <tissue evidence="1">Whole body</tissue>
    </source>
</reference>
<proteinExistence type="predicted"/>